<dbReference type="AlphaFoldDB" id="A0AAJ0MCK5"/>
<evidence type="ECO:0000313" key="12">
    <source>
        <dbReference type="Proteomes" id="UP001275084"/>
    </source>
</evidence>
<proteinExistence type="predicted"/>
<evidence type="ECO:0000256" key="1">
    <source>
        <dbReference type="ARBA" id="ARBA00012513"/>
    </source>
</evidence>
<dbReference type="InterPro" id="IPR001810">
    <property type="entry name" value="F-box_dom"/>
</dbReference>
<evidence type="ECO:0000256" key="8">
    <source>
        <dbReference type="ARBA" id="ARBA00048679"/>
    </source>
</evidence>
<evidence type="ECO:0000256" key="9">
    <source>
        <dbReference type="SAM" id="MobiDB-lite"/>
    </source>
</evidence>
<evidence type="ECO:0000313" key="11">
    <source>
        <dbReference type="EMBL" id="KAK3349300.1"/>
    </source>
</evidence>
<comment type="catalytic activity">
    <reaction evidence="7">
        <text>L-threonyl-[protein] + ATP = O-phospho-L-threonyl-[protein] + ADP + H(+)</text>
        <dbReference type="Rhea" id="RHEA:46608"/>
        <dbReference type="Rhea" id="RHEA-COMP:11060"/>
        <dbReference type="Rhea" id="RHEA-COMP:11605"/>
        <dbReference type="ChEBI" id="CHEBI:15378"/>
        <dbReference type="ChEBI" id="CHEBI:30013"/>
        <dbReference type="ChEBI" id="CHEBI:30616"/>
        <dbReference type="ChEBI" id="CHEBI:61977"/>
        <dbReference type="ChEBI" id="CHEBI:456216"/>
        <dbReference type="EC" id="2.7.11.1"/>
    </reaction>
</comment>
<dbReference type="PROSITE" id="PS50011">
    <property type="entry name" value="PROTEIN_KINASE_DOM"/>
    <property type="match status" value="1"/>
</dbReference>
<protein>
    <recommendedName>
        <fullName evidence="1">non-specific serine/threonine protein kinase</fullName>
        <ecNumber evidence="1">2.7.11.1</ecNumber>
    </recommendedName>
</protein>
<feature type="domain" description="Protein kinase" evidence="10">
    <location>
        <begin position="334"/>
        <end position="711"/>
    </location>
</feature>
<dbReference type="InterPro" id="IPR000719">
    <property type="entry name" value="Prot_kinase_dom"/>
</dbReference>
<keyword evidence="6" id="KW-0067">ATP-binding</keyword>
<evidence type="ECO:0000256" key="2">
    <source>
        <dbReference type="ARBA" id="ARBA00022527"/>
    </source>
</evidence>
<keyword evidence="5" id="KW-0418">Kinase</keyword>
<reference evidence="11" key="2">
    <citation type="submission" date="2023-06" db="EMBL/GenBank/DDBJ databases">
        <authorList>
            <consortium name="Lawrence Berkeley National Laboratory"/>
            <person name="Haridas S."/>
            <person name="Hensen N."/>
            <person name="Bonometti L."/>
            <person name="Westerberg I."/>
            <person name="Brannstrom I.O."/>
            <person name="Guillou S."/>
            <person name="Cros-Aarteil S."/>
            <person name="Calhoun S."/>
            <person name="Kuo A."/>
            <person name="Mondo S."/>
            <person name="Pangilinan J."/>
            <person name="Riley R."/>
            <person name="Labutti K."/>
            <person name="Andreopoulos B."/>
            <person name="Lipzen A."/>
            <person name="Chen C."/>
            <person name="Yanf M."/>
            <person name="Daum C."/>
            <person name="Ng V."/>
            <person name="Clum A."/>
            <person name="Steindorff A."/>
            <person name="Ohm R."/>
            <person name="Martin F."/>
            <person name="Silar P."/>
            <person name="Natvig D."/>
            <person name="Lalanne C."/>
            <person name="Gautier V."/>
            <person name="Ament-Velasquez S.L."/>
            <person name="Kruys A."/>
            <person name="Hutchinson M.I."/>
            <person name="Powell A.J."/>
            <person name="Barry K."/>
            <person name="Miller A.N."/>
            <person name="Grigoriev I.V."/>
            <person name="Debuchy R."/>
            <person name="Gladieux P."/>
            <person name="Thoren M.H."/>
            <person name="Johannesson H."/>
        </authorList>
    </citation>
    <scope>NUCLEOTIDE SEQUENCE</scope>
    <source>
        <strain evidence="11">CBS 955.72</strain>
    </source>
</reference>
<dbReference type="InterPro" id="IPR050660">
    <property type="entry name" value="NEK_Ser/Thr_kinase"/>
</dbReference>
<dbReference type="PANTHER" id="PTHR43671">
    <property type="entry name" value="SERINE/THREONINE-PROTEIN KINASE NEK"/>
    <property type="match status" value="1"/>
</dbReference>
<dbReference type="EC" id="2.7.11.1" evidence="1"/>
<dbReference type="GO" id="GO:0004674">
    <property type="term" value="F:protein serine/threonine kinase activity"/>
    <property type="evidence" value="ECO:0007669"/>
    <property type="project" value="UniProtKB-KW"/>
</dbReference>
<dbReference type="Pfam" id="PF00646">
    <property type="entry name" value="F-box"/>
    <property type="match status" value="1"/>
</dbReference>
<evidence type="ECO:0000256" key="3">
    <source>
        <dbReference type="ARBA" id="ARBA00022679"/>
    </source>
</evidence>
<gene>
    <name evidence="11" type="ORF">B0T25DRAFT_569950</name>
</gene>
<keyword evidence="12" id="KW-1185">Reference proteome</keyword>
<dbReference type="InterPro" id="IPR011009">
    <property type="entry name" value="Kinase-like_dom_sf"/>
</dbReference>
<dbReference type="GO" id="GO:0005524">
    <property type="term" value="F:ATP binding"/>
    <property type="evidence" value="ECO:0007669"/>
    <property type="project" value="UniProtKB-KW"/>
</dbReference>
<dbReference type="InterPro" id="IPR036047">
    <property type="entry name" value="F-box-like_dom_sf"/>
</dbReference>
<keyword evidence="2" id="KW-0723">Serine/threonine-protein kinase</keyword>
<sequence length="767" mass="85776">MSNPSPPGILRAPDYMCWLCRREIEPTPNINAWNHRPSLCRIIRFSQPATSADIPVRISGVGYRLALEKAPSDVAFAIPRNPKSSVTNSAIAADDLGIISETVYDEKTRTWHFRVHTDCWDLVAPQADDPAECATTWCKALASLNWNFSPFTAIPSTRRYDLPQVILDSRSPHKKHNKRLSLQAFSTLDVDNLKIELGLPSPQSPAPPSPISLSDLGLLPPPDQPLSQLTESQTQAPRLPRTHEERDLFARLPAALIHHIICFLPTLDLANLRLASRTTAHASSLPALSAQFWASRFAPRFEMGFVLSNTINEDLAYPTEPAMPGNEQPSALRYSLVKGLGDGRFLVRRTRDGETLLAEALPIDSDYYEDLSRKSGNSSAMALLNHENLISAHGLVKNLAVYGPAGVAPDPYDGQKGGVPECMIAWDYCDAGTLEEVLESPPVKKTAAGFFPESFVWHIALGVLRALQWLHEGVRDTYDAKKVKEPQGGVRCQRVRGTTEPEKDWMPILHRGVFPENIFLQQPRGIETYGQVKLGNFSRCLVLGQIPERTKGGEFPPVVGVQSLFEPSLEELKEVWSSWRWTLHENESKGLRDGEKEIPPDKRPFTRGSDMFDLGTILFQLMKGDPIPGKAGILSGRGQECLRCNCNHLTCNDDEEHKPCPHACWSDVNIDKALEPLADYSNHLKVLVGQMLKMKWDPVWRTSDHMDNAWVGFEEWAKSNGDGLLYRDLYDDMLWRRKNAEKKQHRMYLVAKETGALEPANLGVTTL</sequence>
<keyword evidence="4" id="KW-0547">Nucleotide-binding</keyword>
<dbReference type="SUPFAM" id="SSF81383">
    <property type="entry name" value="F-box domain"/>
    <property type="match status" value="1"/>
</dbReference>
<dbReference type="EMBL" id="JAUIQD010000005">
    <property type="protein sequence ID" value="KAK3349300.1"/>
    <property type="molecule type" value="Genomic_DNA"/>
</dbReference>
<evidence type="ECO:0000256" key="7">
    <source>
        <dbReference type="ARBA" id="ARBA00047899"/>
    </source>
</evidence>
<comment type="caution">
    <text evidence="11">The sequence shown here is derived from an EMBL/GenBank/DDBJ whole genome shotgun (WGS) entry which is preliminary data.</text>
</comment>
<keyword evidence="3" id="KW-0808">Transferase</keyword>
<dbReference type="PANTHER" id="PTHR43671:SF98">
    <property type="entry name" value="SERINE_THREONINE-PROTEIN KINASE NEK11"/>
    <property type="match status" value="1"/>
</dbReference>
<reference evidence="11" key="1">
    <citation type="journal article" date="2023" name="Mol. Phylogenet. Evol.">
        <title>Genome-scale phylogeny and comparative genomics of the fungal order Sordariales.</title>
        <authorList>
            <person name="Hensen N."/>
            <person name="Bonometti L."/>
            <person name="Westerberg I."/>
            <person name="Brannstrom I.O."/>
            <person name="Guillou S."/>
            <person name="Cros-Aarteil S."/>
            <person name="Calhoun S."/>
            <person name="Haridas S."/>
            <person name="Kuo A."/>
            <person name="Mondo S."/>
            <person name="Pangilinan J."/>
            <person name="Riley R."/>
            <person name="LaButti K."/>
            <person name="Andreopoulos B."/>
            <person name="Lipzen A."/>
            <person name="Chen C."/>
            <person name="Yan M."/>
            <person name="Daum C."/>
            <person name="Ng V."/>
            <person name="Clum A."/>
            <person name="Steindorff A."/>
            <person name="Ohm R.A."/>
            <person name="Martin F."/>
            <person name="Silar P."/>
            <person name="Natvig D.O."/>
            <person name="Lalanne C."/>
            <person name="Gautier V."/>
            <person name="Ament-Velasquez S.L."/>
            <person name="Kruys A."/>
            <person name="Hutchinson M.I."/>
            <person name="Powell A.J."/>
            <person name="Barry K."/>
            <person name="Miller A.N."/>
            <person name="Grigoriev I.V."/>
            <person name="Debuchy R."/>
            <person name="Gladieux P."/>
            <person name="Hiltunen Thoren M."/>
            <person name="Johannesson H."/>
        </authorList>
    </citation>
    <scope>NUCLEOTIDE SEQUENCE</scope>
    <source>
        <strain evidence="11">CBS 955.72</strain>
    </source>
</reference>
<evidence type="ECO:0000259" key="10">
    <source>
        <dbReference type="PROSITE" id="PS50011"/>
    </source>
</evidence>
<name>A0AAJ0MCK5_9PEZI</name>
<evidence type="ECO:0000256" key="5">
    <source>
        <dbReference type="ARBA" id="ARBA00022777"/>
    </source>
</evidence>
<dbReference type="Proteomes" id="UP001275084">
    <property type="component" value="Unassembled WGS sequence"/>
</dbReference>
<accession>A0AAJ0MCK5</accession>
<dbReference type="Gene3D" id="1.10.510.10">
    <property type="entry name" value="Transferase(Phosphotransferase) domain 1"/>
    <property type="match status" value="1"/>
</dbReference>
<feature type="region of interest" description="Disordered" evidence="9">
    <location>
        <begin position="222"/>
        <end position="242"/>
    </location>
</feature>
<organism evidence="11 12">
    <name type="scientific">Lasiosphaeria hispida</name>
    <dbReference type="NCBI Taxonomy" id="260671"/>
    <lineage>
        <taxon>Eukaryota</taxon>
        <taxon>Fungi</taxon>
        <taxon>Dikarya</taxon>
        <taxon>Ascomycota</taxon>
        <taxon>Pezizomycotina</taxon>
        <taxon>Sordariomycetes</taxon>
        <taxon>Sordariomycetidae</taxon>
        <taxon>Sordariales</taxon>
        <taxon>Lasiosphaeriaceae</taxon>
        <taxon>Lasiosphaeria</taxon>
    </lineage>
</organism>
<dbReference type="SUPFAM" id="SSF56112">
    <property type="entry name" value="Protein kinase-like (PK-like)"/>
    <property type="match status" value="1"/>
</dbReference>
<evidence type="ECO:0000256" key="4">
    <source>
        <dbReference type="ARBA" id="ARBA00022741"/>
    </source>
</evidence>
<evidence type="ECO:0000256" key="6">
    <source>
        <dbReference type="ARBA" id="ARBA00022840"/>
    </source>
</evidence>
<comment type="catalytic activity">
    <reaction evidence="8">
        <text>L-seryl-[protein] + ATP = O-phospho-L-seryl-[protein] + ADP + H(+)</text>
        <dbReference type="Rhea" id="RHEA:17989"/>
        <dbReference type="Rhea" id="RHEA-COMP:9863"/>
        <dbReference type="Rhea" id="RHEA-COMP:11604"/>
        <dbReference type="ChEBI" id="CHEBI:15378"/>
        <dbReference type="ChEBI" id="CHEBI:29999"/>
        <dbReference type="ChEBI" id="CHEBI:30616"/>
        <dbReference type="ChEBI" id="CHEBI:83421"/>
        <dbReference type="ChEBI" id="CHEBI:456216"/>
        <dbReference type="EC" id="2.7.11.1"/>
    </reaction>
</comment>